<dbReference type="GO" id="GO:0007165">
    <property type="term" value="P:signal transduction"/>
    <property type="evidence" value="ECO:0007669"/>
    <property type="project" value="UniProtKB-KW"/>
</dbReference>
<keyword evidence="4 10" id="KW-0812">Transmembrane</keyword>
<feature type="transmembrane region" description="Helical" evidence="10">
    <location>
        <begin position="280"/>
        <end position="301"/>
    </location>
</feature>
<dbReference type="PANTHER" id="PTHR21137">
    <property type="entry name" value="ODORANT RECEPTOR"/>
    <property type="match status" value="1"/>
</dbReference>
<keyword evidence="9 10" id="KW-0807">Transducer</keyword>
<comment type="subcellular location">
    <subcellularLocation>
        <location evidence="1 10">Cell membrane</location>
        <topology evidence="1 10">Multi-pass membrane protein</topology>
    </subcellularLocation>
</comment>
<evidence type="ECO:0000256" key="10">
    <source>
        <dbReference type="RuleBase" id="RU351113"/>
    </source>
</evidence>
<dbReference type="Pfam" id="PF02949">
    <property type="entry name" value="7tm_6"/>
    <property type="match status" value="1"/>
</dbReference>
<evidence type="ECO:0000256" key="3">
    <source>
        <dbReference type="ARBA" id="ARBA00022606"/>
    </source>
</evidence>
<dbReference type="GO" id="GO:0004984">
    <property type="term" value="F:olfactory receptor activity"/>
    <property type="evidence" value="ECO:0007669"/>
    <property type="project" value="InterPro"/>
</dbReference>
<organism evidence="11 12">
    <name type="scientific">Temnothorax curvispinosus</name>
    <dbReference type="NCBI Taxonomy" id="300111"/>
    <lineage>
        <taxon>Eukaryota</taxon>
        <taxon>Metazoa</taxon>
        <taxon>Ecdysozoa</taxon>
        <taxon>Arthropoda</taxon>
        <taxon>Hexapoda</taxon>
        <taxon>Insecta</taxon>
        <taxon>Pterygota</taxon>
        <taxon>Neoptera</taxon>
        <taxon>Endopterygota</taxon>
        <taxon>Hymenoptera</taxon>
        <taxon>Apocrita</taxon>
        <taxon>Aculeata</taxon>
        <taxon>Formicoidea</taxon>
        <taxon>Formicidae</taxon>
        <taxon>Myrmicinae</taxon>
        <taxon>Temnothorax</taxon>
    </lineage>
</organism>
<evidence type="ECO:0000256" key="2">
    <source>
        <dbReference type="ARBA" id="ARBA00022475"/>
    </source>
</evidence>
<dbReference type="PANTHER" id="PTHR21137:SF35">
    <property type="entry name" value="ODORANT RECEPTOR 19A-RELATED"/>
    <property type="match status" value="1"/>
</dbReference>
<protein>
    <recommendedName>
        <fullName evidence="10">Odorant receptor</fullName>
    </recommendedName>
</protein>
<evidence type="ECO:0000256" key="6">
    <source>
        <dbReference type="ARBA" id="ARBA00022989"/>
    </source>
</evidence>
<gene>
    <name evidence="12" type="primary">LOC112464015</name>
</gene>
<evidence type="ECO:0000313" key="11">
    <source>
        <dbReference type="Proteomes" id="UP000504618"/>
    </source>
</evidence>
<feature type="transmembrane region" description="Helical" evidence="10">
    <location>
        <begin position="307"/>
        <end position="326"/>
    </location>
</feature>
<keyword evidence="3 10" id="KW-0716">Sensory transduction</keyword>
<dbReference type="GO" id="GO:0005886">
    <property type="term" value="C:plasma membrane"/>
    <property type="evidence" value="ECO:0007669"/>
    <property type="project" value="UniProtKB-SubCell"/>
</dbReference>
<sequence>MLENFLREYNVNRVFLSPIGLWPFQRKSVRNCLRTFFFLLEISYLPFEIMLLYDHWDNPQMVFDASYQLVMSISFAGRQLNEFWNHDKLRWLYQAIDEHWNIFTNDMEVRVMKDYSMLSRKFTKYYSTLMFSIMSILTLIPLTPILLDIVMPLNESRSRFLAIEVSYRLNKDDYFLPIYCYTAFTIAVGVNVVMGVDAMHLACTAHACSLFAAISKQVENIISNANNKNKISVRGHGTNMELNLLNEEIIYREYIICLKKHQLAIEFVNTLESSYQGLSLLLLALLIGTISLIAVRIIYVLNQVGEVIKFTFIFTACLVTLMIVCYSGQRIMDESQSIFHGAYAAEWYKFSPRLKTLLIITLYRSNVPCGLKAGNMFPLSIATYAGVIRIAMSYFTAFTSFKE</sequence>
<keyword evidence="11" id="KW-1185">Reference proteome</keyword>
<keyword evidence="6 10" id="KW-1133">Transmembrane helix</keyword>
<evidence type="ECO:0000256" key="1">
    <source>
        <dbReference type="ARBA" id="ARBA00004651"/>
    </source>
</evidence>
<dbReference type="GeneID" id="112464015"/>
<keyword evidence="5 10" id="KW-0552">Olfaction</keyword>
<evidence type="ECO:0000256" key="9">
    <source>
        <dbReference type="ARBA" id="ARBA00023224"/>
    </source>
</evidence>
<keyword evidence="8 10" id="KW-0675">Receptor</keyword>
<dbReference type="InterPro" id="IPR004117">
    <property type="entry name" value="7tm6_olfct_rcpt"/>
</dbReference>
<dbReference type="AlphaFoldDB" id="A0A6J1QVZ9"/>
<evidence type="ECO:0000256" key="8">
    <source>
        <dbReference type="ARBA" id="ARBA00023170"/>
    </source>
</evidence>
<dbReference type="Proteomes" id="UP000504618">
    <property type="component" value="Unplaced"/>
</dbReference>
<reference evidence="12" key="1">
    <citation type="submission" date="2025-08" db="UniProtKB">
        <authorList>
            <consortium name="RefSeq"/>
        </authorList>
    </citation>
    <scope>IDENTIFICATION</scope>
    <source>
        <tissue evidence="12">Whole body</tissue>
    </source>
</reference>
<comment type="similarity">
    <text evidence="10">Belongs to the insect chemoreceptor superfamily. Heteromeric odorant receptor channel (TC 1.A.69) family.</text>
</comment>
<dbReference type="OrthoDB" id="7696577at2759"/>
<dbReference type="GO" id="GO:0005549">
    <property type="term" value="F:odorant binding"/>
    <property type="evidence" value="ECO:0007669"/>
    <property type="project" value="InterPro"/>
</dbReference>
<proteinExistence type="inferred from homology"/>
<keyword evidence="2" id="KW-1003">Cell membrane</keyword>
<feature type="transmembrane region" description="Helical" evidence="10">
    <location>
        <begin position="174"/>
        <end position="194"/>
    </location>
</feature>
<accession>A0A6J1QVZ9</accession>
<evidence type="ECO:0000256" key="4">
    <source>
        <dbReference type="ARBA" id="ARBA00022692"/>
    </source>
</evidence>
<evidence type="ECO:0000256" key="7">
    <source>
        <dbReference type="ARBA" id="ARBA00023136"/>
    </source>
</evidence>
<keyword evidence="7 10" id="KW-0472">Membrane</keyword>
<feature type="transmembrane region" description="Helical" evidence="10">
    <location>
        <begin position="125"/>
        <end position="147"/>
    </location>
</feature>
<evidence type="ECO:0000313" key="12">
    <source>
        <dbReference type="RefSeq" id="XP_024886547.1"/>
    </source>
</evidence>
<comment type="caution">
    <text evidence="10">Lacks conserved residue(s) required for the propagation of feature annotation.</text>
</comment>
<name>A0A6J1QVZ9_9HYME</name>
<dbReference type="RefSeq" id="XP_024886547.1">
    <property type="nucleotide sequence ID" value="XM_025030779.1"/>
</dbReference>
<evidence type="ECO:0000256" key="5">
    <source>
        <dbReference type="ARBA" id="ARBA00022725"/>
    </source>
</evidence>